<sequence length="158" mass="17968">MNAIDLLKADHERVKGILTQLSESTERGVKKRTELLAKLEMEITIHTRLEEEVLYPAYKKAGGKEQDVMYYEAKEEHRTVDSLVLPDLKVTDPSTPEFAGRVKVVKELLEHHIEEEETEMFPQAKKLLGKATLEELGAQMETLKAQYKKEMSASNLAA</sequence>
<name>A0A024E3R6_9PSED</name>
<dbReference type="Gene3D" id="1.20.120.520">
    <property type="entry name" value="nmb1532 protein domain like"/>
    <property type="match status" value="1"/>
</dbReference>
<proteinExistence type="predicted"/>
<reference evidence="2 3" key="1">
    <citation type="journal article" date="2012" name="J. Bacteriol.">
        <title>Genome sequence of cold-adapted Pseudomonas mandelii strain JR-1.</title>
        <authorList>
            <person name="Jang S.H."/>
            <person name="Kim J."/>
            <person name="Kim J."/>
            <person name="Hong S."/>
            <person name="Lee C."/>
        </authorList>
    </citation>
    <scope>NUCLEOTIDE SEQUENCE [LARGE SCALE GENOMIC DNA]</scope>
    <source>
        <strain evidence="2 3">JR-1</strain>
    </source>
</reference>
<dbReference type="Proteomes" id="UP000026913">
    <property type="component" value="Chromosome"/>
</dbReference>
<dbReference type="OrthoDB" id="9793637at2"/>
<dbReference type="EMBL" id="CP005960">
    <property type="protein sequence ID" value="AHZ67442.1"/>
    <property type="molecule type" value="Genomic_DNA"/>
</dbReference>
<protein>
    <recommendedName>
        <fullName evidence="1">Hemerythrin-like domain-containing protein</fullName>
    </recommendedName>
</protein>
<dbReference type="Pfam" id="PF01814">
    <property type="entry name" value="Hemerythrin"/>
    <property type="match status" value="1"/>
</dbReference>
<gene>
    <name evidence="2" type="ORF">OU5_0363</name>
</gene>
<dbReference type="KEGG" id="pman:OU5_0363"/>
<evidence type="ECO:0000313" key="2">
    <source>
        <dbReference type="EMBL" id="AHZ67442.1"/>
    </source>
</evidence>
<organism evidence="2 3">
    <name type="scientific">Pseudomonas mandelii JR-1</name>
    <dbReference type="NCBI Taxonomy" id="1147786"/>
    <lineage>
        <taxon>Bacteria</taxon>
        <taxon>Pseudomonadati</taxon>
        <taxon>Pseudomonadota</taxon>
        <taxon>Gammaproteobacteria</taxon>
        <taxon>Pseudomonadales</taxon>
        <taxon>Pseudomonadaceae</taxon>
        <taxon>Pseudomonas</taxon>
    </lineage>
</organism>
<dbReference type="InterPro" id="IPR012312">
    <property type="entry name" value="Hemerythrin-like"/>
</dbReference>
<dbReference type="RefSeq" id="WP_010460365.1">
    <property type="nucleotide sequence ID" value="NZ_CP005960.1"/>
</dbReference>
<dbReference type="PANTHER" id="PTHR35585">
    <property type="entry name" value="HHE DOMAIN PROTEIN (AFU_ORTHOLOGUE AFUA_4G00730)"/>
    <property type="match status" value="1"/>
</dbReference>
<dbReference type="PANTHER" id="PTHR35585:SF1">
    <property type="entry name" value="HHE DOMAIN PROTEIN (AFU_ORTHOLOGUE AFUA_4G00730)"/>
    <property type="match status" value="1"/>
</dbReference>
<dbReference type="HOGENOM" id="CLU_079417_6_1_6"/>
<dbReference type="GeneID" id="46432506"/>
<evidence type="ECO:0000313" key="3">
    <source>
        <dbReference type="Proteomes" id="UP000026913"/>
    </source>
</evidence>
<accession>A0A024E3R6</accession>
<evidence type="ECO:0000259" key="1">
    <source>
        <dbReference type="Pfam" id="PF01814"/>
    </source>
</evidence>
<feature type="domain" description="Hemerythrin-like" evidence="1">
    <location>
        <begin position="3"/>
        <end position="124"/>
    </location>
</feature>
<dbReference type="AlphaFoldDB" id="A0A024E3R6"/>